<dbReference type="SUPFAM" id="SSF103473">
    <property type="entry name" value="MFS general substrate transporter"/>
    <property type="match status" value="1"/>
</dbReference>
<feature type="transmembrane region" description="Helical" evidence="5">
    <location>
        <begin position="297"/>
        <end position="319"/>
    </location>
</feature>
<sequence>MTVRKRSVWLLVAIAALALNLRPPFTAAGALLPDIAAGLGLSTGVAGLLPTLPVVCLGVFALAATSIRHRWGDEGVVAVCLPLLVLGSLLRAGPGAATLFAGTIVVGAAVGIANVTLPALIKREYPDSVTLVTSLYTVFLTLGSSLAAALAVPLMRAAGGSWRVPLIGLAGLALLAGLVWLPFLRRGRAVAPGSGVSAVRLLRSPLAWQVTAFMGLQSLLAYVVFGWLPTVAQDRGMAATAAGLVLSVSTLVQALGAMALPLLAGRRADQRVLGVALLAVSALGLLGVFLAPLSWMWVAAVVLGFGMGALFGLALSVIGLRAADAAVASRLSAMAQAVGYLVAASGPLLVGLLHQISGGWTSSMWLLLAVCLFGALAALGAGRPLRIGAEPEVRRSGERSVG</sequence>
<keyword evidence="2 5" id="KW-0812">Transmembrane</keyword>
<proteinExistence type="predicted"/>
<dbReference type="AlphaFoldDB" id="A0A1G9AIV8"/>
<dbReference type="InterPro" id="IPR052524">
    <property type="entry name" value="MFS_Cyanate_Porter"/>
</dbReference>
<evidence type="ECO:0000256" key="2">
    <source>
        <dbReference type="ARBA" id="ARBA00022692"/>
    </source>
</evidence>
<dbReference type="InterPro" id="IPR036259">
    <property type="entry name" value="MFS_trans_sf"/>
</dbReference>
<dbReference type="PANTHER" id="PTHR23523">
    <property type="match status" value="1"/>
</dbReference>
<dbReference type="InterPro" id="IPR020846">
    <property type="entry name" value="MFS_dom"/>
</dbReference>
<dbReference type="RefSeq" id="WP_218120079.1">
    <property type="nucleotide sequence ID" value="NZ_FNFM01000006.1"/>
</dbReference>
<name>A0A1G9AIV8_ACTMZ</name>
<dbReference type="GO" id="GO:0005886">
    <property type="term" value="C:plasma membrane"/>
    <property type="evidence" value="ECO:0007669"/>
    <property type="project" value="UniProtKB-SubCell"/>
</dbReference>
<dbReference type="GO" id="GO:0022857">
    <property type="term" value="F:transmembrane transporter activity"/>
    <property type="evidence" value="ECO:0007669"/>
    <property type="project" value="InterPro"/>
</dbReference>
<evidence type="ECO:0000313" key="8">
    <source>
        <dbReference type="Proteomes" id="UP000199213"/>
    </source>
</evidence>
<gene>
    <name evidence="7" type="ORF">SAMN04487820_10678</name>
</gene>
<feature type="transmembrane region" description="Helical" evidence="5">
    <location>
        <begin position="272"/>
        <end position="291"/>
    </location>
</feature>
<organism evidence="7 8">
    <name type="scientific">Actinopolyspora mzabensis</name>
    <dbReference type="NCBI Taxonomy" id="995066"/>
    <lineage>
        <taxon>Bacteria</taxon>
        <taxon>Bacillati</taxon>
        <taxon>Actinomycetota</taxon>
        <taxon>Actinomycetes</taxon>
        <taxon>Actinopolysporales</taxon>
        <taxon>Actinopolysporaceae</taxon>
        <taxon>Actinopolyspora</taxon>
    </lineage>
</organism>
<keyword evidence="4 5" id="KW-0472">Membrane</keyword>
<accession>A0A1G9AIV8</accession>
<evidence type="ECO:0000256" key="1">
    <source>
        <dbReference type="ARBA" id="ARBA00004651"/>
    </source>
</evidence>
<evidence type="ECO:0000313" key="7">
    <source>
        <dbReference type="EMBL" id="SDK27282.1"/>
    </source>
</evidence>
<feature type="transmembrane region" description="Helical" evidence="5">
    <location>
        <begin position="39"/>
        <end position="63"/>
    </location>
</feature>
<feature type="transmembrane region" description="Helical" evidence="5">
    <location>
        <begin position="205"/>
        <end position="225"/>
    </location>
</feature>
<keyword evidence="8" id="KW-1185">Reference proteome</keyword>
<feature type="transmembrane region" description="Helical" evidence="5">
    <location>
        <begin position="99"/>
        <end position="117"/>
    </location>
</feature>
<dbReference type="Proteomes" id="UP000199213">
    <property type="component" value="Unassembled WGS sequence"/>
</dbReference>
<feature type="domain" description="Major facilitator superfamily (MFS) profile" evidence="6">
    <location>
        <begin position="206"/>
        <end position="402"/>
    </location>
</feature>
<evidence type="ECO:0000256" key="3">
    <source>
        <dbReference type="ARBA" id="ARBA00022989"/>
    </source>
</evidence>
<feature type="transmembrane region" description="Helical" evidence="5">
    <location>
        <begin position="129"/>
        <end position="152"/>
    </location>
</feature>
<feature type="transmembrane region" description="Helical" evidence="5">
    <location>
        <begin position="365"/>
        <end position="385"/>
    </location>
</feature>
<feature type="transmembrane region" description="Helical" evidence="5">
    <location>
        <begin position="331"/>
        <end position="353"/>
    </location>
</feature>
<feature type="transmembrane region" description="Helical" evidence="5">
    <location>
        <begin position="164"/>
        <end position="184"/>
    </location>
</feature>
<dbReference type="EMBL" id="FNFM01000006">
    <property type="protein sequence ID" value="SDK27282.1"/>
    <property type="molecule type" value="Genomic_DNA"/>
</dbReference>
<feature type="transmembrane region" description="Helical" evidence="5">
    <location>
        <begin position="237"/>
        <end position="260"/>
    </location>
</feature>
<comment type="subcellular location">
    <subcellularLocation>
        <location evidence="1">Cell membrane</location>
        <topology evidence="1">Multi-pass membrane protein</topology>
    </subcellularLocation>
</comment>
<dbReference type="Gene3D" id="1.20.1250.20">
    <property type="entry name" value="MFS general substrate transporter like domains"/>
    <property type="match status" value="2"/>
</dbReference>
<feature type="transmembrane region" description="Helical" evidence="5">
    <location>
        <begin position="75"/>
        <end position="93"/>
    </location>
</feature>
<evidence type="ECO:0000256" key="4">
    <source>
        <dbReference type="ARBA" id="ARBA00023136"/>
    </source>
</evidence>
<dbReference type="PANTHER" id="PTHR23523:SF2">
    <property type="entry name" value="2-NITROIMIDAZOLE TRANSPORTER"/>
    <property type="match status" value="1"/>
</dbReference>
<evidence type="ECO:0000259" key="6">
    <source>
        <dbReference type="PROSITE" id="PS50850"/>
    </source>
</evidence>
<evidence type="ECO:0000256" key="5">
    <source>
        <dbReference type="SAM" id="Phobius"/>
    </source>
</evidence>
<keyword evidence="3 5" id="KW-1133">Transmembrane helix</keyword>
<reference evidence="8" key="1">
    <citation type="submission" date="2016-10" db="EMBL/GenBank/DDBJ databases">
        <authorList>
            <person name="Varghese N."/>
            <person name="Submissions S."/>
        </authorList>
    </citation>
    <scope>NUCLEOTIDE SEQUENCE [LARGE SCALE GENOMIC DNA]</scope>
    <source>
        <strain evidence="8">DSM 45460</strain>
    </source>
</reference>
<dbReference type="InterPro" id="IPR011701">
    <property type="entry name" value="MFS"/>
</dbReference>
<protein>
    <submittedName>
        <fullName evidence="7">MFS transporter, CP family, cyanate transporter</fullName>
    </submittedName>
</protein>
<dbReference type="Pfam" id="PF07690">
    <property type="entry name" value="MFS_1"/>
    <property type="match status" value="1"/>
</dbReference>
<dbReference type="CDD" id="cd17339">
    <property type="entry name" value="MFS_NIMT_CynX_like"/>
    <property type="match status" value="1"/>
</dbReference>
<dbReference type="PROSITE" id="PS50850">
    <property type="entry name" value="MFS"/>
    <property type="match status" value="1"/>
</dbReference>